<dbReference type="OrthoDB" id="6660011at2"/>
<protein>
    <submittedName>
        <fullName evidence="1">Uncharacterized protein</fullName>
    </submittedName>
</protein>
<dbReference type="PATRIC" id="fig|1354303.4.peg.682"/>
<name>U4T675_9GAMM</name>
<dbReference type="EMBL" id="AUSW01000014">
    <property type="protein sequence ID" value="ERL56415.1"/>
    <property type="molecule type" value="Genomic_DNA"/>
</dbReference>
<accession>U4T675</accession>
<dbReference type="AlphaFoldDB" id="U4T675"/>
<sequence length="78" mass="8947">MINTGDQLMCTNGNAFFVEGQIYTVGNIVNKKFFEIYIDNGEYWYATKDSNGIYVRFNSLQGKVSDARFVKVEFQARA</sequence>
<evidence type="ECO:0000313" key="1">
    <source>
        <dbReference type="EMBL" id="ERL56415.1"/>
    </source>
</evidence>
<gene>
    <name evidence="1" type="ORF">M917_0693</name>
</gene>
<dbReference type="Proteomes" id="UP000016761">
    <property type="component" value="Unassembled WGS sequence"/>
</dbReference>
<proteinExistence type="predicted"/>
<dbReference type="RefSeq" id="WP_021813356.1">
    <property type="nucleotide sequence ID" value="NZ_AUSW01000014.1"/>
</dbReference>
<organism evidence="1 2">
    <name type="scientific">Psychrobacter aquaticus CMS 56</name>
    <dbReference type="NCBI Taxonomy" id="1354303"/>
    <lineage>
        <taxon>Bacteria</taxon>
        <taxon>Pseudomonadati</taxon>
        <taxon>Pseudomonadota</taxon>
        <taxon>Gammaproteobacteria</taxon>
        <taxon>Moraxellales</taxon>
        <taxon>Moraxellaceae</taxon>
        <taxon>Psychrobacter</taxon>
    </lineage>
</organism>
<comment type="caution">
    <text evidence="1">The sequence shown here is derived from an EMBL/GenBank/DDBJ whole genome shotgun (WGS) entry which is preliminary data.</text>
</comment>
<evidence type="ECO:0000313" key="2">
    <source>
        <dbReference type="Proteomes" id="UP000016761"/>
    </source>
</evidence>
<reference evidence="1 2" key="1">
    <citation type="journal article" date="2013" name="Genome Announc.">
        <title>Draft Genome Sequence of Psychrobacter aquaticus Strain CMS 56T, Isolated from a Cyanobacterial Mat Sample Collected from Water Bodies in the McMurdo Dry Valley Region of Antarctica.</title>
        <authorList>
            <person name="Reddy G.S."/>
            <person name="Ara S."/>
            <person name="Singh A."/>
            <person name="Kumar Pinnaka A."/>
            <person name="Shivaji S."/>
        </authorList>
    </citation>
    <scope>NUCLEOTIDE SEQUENCE [LARGE SCALE GENOMIC DNA]</scope>
    <source>
        <strain evidence="1 2">CMS 56</strain>
    </source>
</reference>
<keyword evidence="2" id="KW-1185">Reference proteome</keyword>